<sequence>FYILIMINGVNMFTPPPRAEQAALLIDNKIYFNGGWNNLNINYVSDFFYLDISKPFSTNNIGLMPWTDLSSIAGRIMRTASTACIGANKNQNIYFSVGAIAIGDNFTSIFDITTQQ</sequence>
<proteinExistence type="predicted"/>
<comment type="caution">
    <text evidence="1">The sequence shown here is derived from an EMBL/GenBank/DDBJ whole genome shotgun (WGS) entry which is preliminary data.</text>
</comment>
<protein>
    <submittedName>
        <fullName evidence="1">23545_t:CDS:1</fullName>
    </submittedName>
</protein>
<dbReference type="EMBL" id="CAJVQC010041359">
    <property type="protein sequence ID" value="CAG8772780.1"/>
    <property type="molecule type" value="Genomic_DNA"/>
</dbReference>
<organism evidence="1 2">
    <name type="scientific">Racocetra persica</name>
    <dbReference type="NCBI Taxonomy" id="160502"/>
    <lineage>
        <taxon>Eukaryota</taxon>
        <taxon>Fungi</taxon>
        <taxon>Fungi incertae sedis</taxon>
        <taxon>Mucoromycota</taxon>
        <taxon>Glomeromycotina</taxon>
        <taxon>Glomeromycetes</taxon>
        <taxon>Diversisporales</taxon>
        <taxon>Gigasporaceae</taxon>
        <taxon>Racocetra</taxon>
    </lineage>
</organism>
<feature type="non-terminal residue" evidence="1">
    <location>
        <position position="1"/>
    </location>
</feature>
<accession>A0ACA9R1C8</accession>
<reference evidence="1" key="1">
    <citation type="submission" date="2021-06" db="EMBL/GenBank/DDBJ databases">
        <authorList>
            <person name="Kallberg Y."/>
            <person name="Tangrot J."/>
            <person name="Rosling A."/>
        </authorList>
    </citation>
    <scope>NUCLEOTIDE SEQUENCE</scope>
    <source>
        <strain evidence="1">MA461A</strain>
    </source>
</reference>
<evidence type="ECO:0000313" key="2">
    <source>
        <dbReference type="Proteomes" id="UP000789920"/>
    </source>
</evidence>
<name>A0ACA9R1C8_9GLOM</name>
<evidence type="ECO:0000313" key="1">
    <source>
        <dbReference type="EMBL" id="CAG8772780.1"/>
    </source>
</evidence>
<gene>
    <name evidence="1" type="ORF">RPERSI_LOCUS16611</name>
</gene>
<dbReference type="Proteomes" id="UP000789920">
    <property type="component" value="Unassembled WGS sequence"/>
</dbReference>
<keyword evidence="2" id="KW-1185">Reference proteome</keyword>